<dbReference type="Proteomes" id="UP000317691">
    <property type="component" value="Unassembled WGS sequence"/>
</dbReference>
<sequence length="396" mass="42761">MVKWILSALLTVVAVAGLTQAADAQYMYMDANGNGVHDTGDRLNANNDSTFVDIYLSTTLNRNGSAVTCNTLPAAAMDINSYAFSIVATGGTVTYGTYVNRQPAAFPNHAEVLNPGDGTYKDAFYSFSYTPGGLFRLGTLTITGTSGAPAITFVDLITGAQDYTSFGTECPGIGGDNTYRLDGPNTQAFYGVPGDWFDTDGLARSTTAVSVALQDAQAEAGLVRLRWIVPDARSSVSMVERRTAISDWATLGQADVESGGYVRYEDRSVTPGERYAYRLFVQSPTDNGYSNEVWVLVPSDAAAPLALQLDPVYPNPFQTETRFNFAVPRSGSVRLTIFDVRGRRVATVVERALPSGWRSVAWNGRDHLGRPVPSGTYFAKLEQAGKVQMRKIVVAR</sequence>
<dbReference type="InterPro" id="IPR025965">
    <property type="entry name" value="FlgD/Vpr_Ig-like"/>
</dbReference>
<proteinExistence type="predicted"/>
<reference evidence="3 4" key="1">
    <citation type="journal article" date="2019" name="Nat. Microbiol.">
        <title>Mediterranean grassland soil C-N compound turnover is dependent on rainfall and depth, and is mediated by genomically divergent microorganisms.</title>
        <authorList>
            <person name="Diamond S."/>
            <person name="Andeer P.F."/>
            <person name="Li Z."/>
            <person name="Crits-Christoph A."/>
            <person name="Burstein D."/>
            <person name="Anantharaman K."/>
            <person name="Lane K.R."/>
            <person name="Thomas B.C."/>
            <person name="Pan C."/>
            <person name="Northen T.R."/>
            <person name="Banfield J.F."/>
        </authorList>
    </citation>
    <scope>NUCLEOTIDE SEQUENCE [LARGE SCALE GENOMIC DNA]</scope>
    <source>
        <strain evidence="3">WS_9</strain>
    </source>
</reference>
<feature type="domain" description="FlgD/Vpr Ig-like" evidence="2">
    <location>
        <begin position="327"/>
        <end position="383"/>
    </location>
</feature>
<name>A0A538TJQ3_UNCEI</name>
<dbReference type="Gene3D" id="2.60.40.4070">
    <property type="match status" value="1"/>
</dbReference>
<dbReference type="Pfam" id="PF13860">
    <property type="entry name" value="FlgD_ig"/>
    <property type="match status" value="1"/>
</dbReference>
<protein>
    <submittedName>
        <fullName evidence="3">T9SS type A sorting domain-containing protein</fullName>
    </submittedName>
</protein>
<evidence type="ECO:0000256" key="1">
    <source>
        <dbReference type="SAM" id="SignalP"/>
    </source>
</evidence>
<gene>
    <name evidence="3" type="ORF">E6K79_09435</name>
</gene>
<keyword evidence="1" id="KW-0732">Signal</keyword>
<evidence type="ECO:0000313" key="3">
    <source>
        <dbReference type="EMBL" id="TMQ63849.1"/>
    </source>
</evidence>
<feature type="chain" id="PRO_5021824947" evidence="1">
    <location>
        <begin position="22"/>
        <end position="396"/>
    </location>
</feature>
<comment type="caution">
    <text evidence="3">The sequence shown here is derived from an EMBL/GenBank/DDBJ whole genome shotgun (WGS) entry which is preliminary data.</text>
</comment>
<organism evidence="3 4">
    <name type="scientific">Eiseniibacteriota bacterium</name>
    <dbReference type="NCBI Taxonomy" id="2212470"/>
    <lineage>
        <taxon>Bacteria</taxon>
        <taxon>Candidatus Eiseniibacteriota</taxon>
    </lineage>
</organism>
<accession>A0A538TJQ3</accession>
<dbReference type="AlphaFoldDB" id="A0A538TJQ3"/>
<dbReference type="InterPro" id="IPR026444">
    <property type="entry name" value="Secre_tail"/>
</dbReference>
<evidence type="ECO:0000313" key="4">
    <source>
        <dbReference type="Proteomes" id="UP000317691"/>
    </source>
</evidence>
<evidence type="ECO:0000259" key="2">
    <source>
        <dbReference type="Pfam" id="PF13860"/>
    </source>
</evidence>
<dbReference type="NCBIfam" id="TIGR04183">
    <property type="entry name" value="Por_Secre_tail"/>
    <property type="match status" value="1"/>
</dbReference>
<feature type="signal peptide" evidence="1">
    <location>
        <begin position="1"/>
        <end position="21"/>
    </location>
</feature>
<dbReference type="EMBL" id="VBOZ01000029">
    <property type="protein sequence ID" value="TMQ63849.1"/>
    <property type="molecule type" value="Genomic_DNA"/>
</dbReference>